<protein>
    <recommendedName>
        <fullName evidence="1">Spermatogenesis-associated protein 1 C-terminal domain-containing protein</fullName>
    </recommendedName>
</protein>
<evidence type="ECO:0000313" key="3">
    <source>
        <dbReference type="Proteomes" id="UP000276834"/>
    </source>
</evidence>
<dbReference type="OrthoDB" id="9901850at2759"/>
<proteinExistence type="predicted"/>
<name>A0A3L8SPZ5_CHLGU</name>
<feature type="domain" description="Spermatogenesis-associated protein 1 C-terminal" evidence="1">
    <location>
        <begin position="86"/>
        <end position="138"/>
    </location>
</feature>
<dbReference type="PANTHER" id="PTHR14421:SF3">
    <property type="entry name" value="SPERMATOGENESIS-ASSOCIATED PROTEIN 1"/>
    <property type="match status" value="1"/>
</dbReference>
<keyword evidence="3" id="KW-1185">Reference proteome</keyword>
<dbReference type="Proteomes" id="UP000276834">
    <property type="component" value="Unassembled WGS sequence"/>
</dbReference>
<dbReference type="InterPro" id="IPR039062">
    <property type="entry name" value="SPAT1"/>
</dbReference>
<evidence type="ECO:0000313" key="2">
    <source>
        <dbReference type="EMBL" id="RLW06017.1"/>
    </source>
</evidence>
<comment type="caution">
    <text evidence="2">The sequence shown here is derived from an EMBL/GenBank/DDBJ whole genome shotgun (WGS) entry which is preliminary data.</text>
</comment>
<organism evidence="2 3">
    <name type="scientific">Chloebia gouldiae</name>
    <name type="common">Gouldian finch</name>
    <name type="synonym">Erythrura gouldiae</name>
    <dbReference type="NCBI Taxonomy" id="44316"/>
    <lineage>
        <taxon>Eukaryota</taxon>
        <taxon>Metazoa</taxon>
        <taxon>Chordata</taxon>
        <taxon>Craniata</taxon>
        <taxon>Vertebrata</taxon>
        <taxon>Euteleostomi</taxon>
        <taxon>Archelosauria</taxon>
        <taxon>Archosauria</taxon>
        <taxon>Dinosauria</taxon>
        <taxon>Saurischia</taxon>
        <taxon>Theropoda</taxon>
        <taxon>Coelurosauria</taxon>
        <taxon>Aves</taxon>
        <taxon>Neognathae</taxon>
        <taxon>Neoaves</taxon>
        <taxon>Telluraves</taxon>
        <taxon>Australaves</taxon>
        <taxon>Passeriformes</taxon>
        <taxon>Passeroidea</taxon>
        <taxon>Passeridae</taxon>
        <taxon>Chloebia</taxon>
    </lineage>
</organism>
<dbReference type="InterPro" id="IPR031478">
    <property type="entry name" value="SPATA1_C"/>
</dbReference>
<dbReference type="EMBL" id="QUSF01000010">
    <property type="protein sequence ID" value="RLW06017.1"/>
    <property type="molecule type" value="Genomic_DNA"/>
</dbReference>
<dbReference type="AlphaFoldDB" id="A0A3L8SPZ5"/>
<accession>A0A3L8SPZ5</accession>
<gene>
    <name evidence="2" type="ORF">DV515_00004876</name>
</gene>
<dbReference type="Pfam" id="PF15743">
    <property type="entry name" value="SPATA1_C"/>
    <property type="match status" value="1"/>
</dbReference>
<dbReference type="PANTHER" id="PTHR14421">
    <property type="entry name" value="SPERMATOGENESIS-ASSOCIATED PROTEIN 1"/>
    <property type="match status" value="1"/>
</dbReference>
<reference evidence="2 3" key="1">
    <citation type="journal article" date="2018" name="Proc. R. Soc. B">
        <title>A non-coding region near Follistatin controls head colour polymorphism in the Gouldian finch.</title>
        <authorList>
            <person name="Toomey M.B."/>
            <person name="Marques C.I."/>
            <person name="Andrade P."/>
            <person name="Araujo P.M."/>
            <person name="Sabatino S."/>
            <person name="Gazda M.A."/>
            <person name="Afonso S."/>
            <person name="Lopes R.J."/>
            <person name="Corbo J.C."/>
            <person name="Carneiro M."/>
        </authorList>
    </citation>
    <scope>NUCLEOTIDE SEQUENCE [LARGE SCALE GENOMIC DNA]</scope>
    <source>
        <strain evidence="2">Red01</strain>
        <tissue evidence="2">Muscle</tissue>
    </source>
</reference>
<sequence>MSLSQMRPQTSQLLELHVFYVSAEVWNFKLNTVPVALTSKFVSAGFVRVSPHITLRVLRERLGEYLGGVTVADKFRFLKCIGKKLAVNYTIIRIATVQHELHQLRRKLDDTKMRFLIEIKMRKQAVSDVRALRVELTQEEDSFCFNSPVQKIRNLRR</sequence>
<evidence type="ECO:0000259" key="1">
    <source>
        <dbReference type="Pfam" id="PF15743"/>
    </source>
</evidence>